<dbReference type="InterPro" id="IPR005545">
    <property type="entry name" value="YCII"/>
</dbReference>
<dbReference type="Proteomes" id="UP001595420">
    <property type="component" value="Unassembled WGS sequence"/>
</dbReference>
<dbReference type="SUPFAM" id="SSF54909">
    <property type="entry name" value="Dimeric alpha+beta barrel"/>
    <property type="match status" value="2"/>
</dbReference>
<organism evidence="3 4">
    <name type="scientific">Falsiroseomonas tokyonensis</name>
    <dbReference type="NCBI Taxonomy" id="430521"/>
    <lineage>
        <taxon>Bacteria</taxon>
        <taxon>Pseudomonadati</taxon>
        <taxon>Pseudomonadota</taxon>
        <taxon>Alphaproteobacteria</taxon>
        <taxon>Acetobacterales</taxon>
        <taxon>Roseomonadaceae</taxon>
        <taxon>Falsiroseomonas</taxon>
    </lineage>
</organism>
<feature type="domain" description="YCII-related" evidence="2">
    <location>
        <begin position="124"/>
        <end position="198"/>
    </location>
</feature>
<dbReference type="EMBL" id="JBHRSB010000007">
    <property type="protein sequence ID" value="MFC3002532.1"/>
    <property type="molecule type" value="Genomic_DNA"/>
</dbReference>
<comment type="caution">
    <text evidence="3">The sequence shown here is derived from an EMBL/GenBank/DDBJ whole genome shotgun (WGS) entry which is preliminary data.</text>
</comment>
<feature type="domain" description="YCII-related" evidence="2">
    <location>
        <begin position="1"/>
        <end position="89"/>
    </location>
</feature>
<proteinExistence type="inferred from homology"/>
<keyword evidence="4" id="KW-1185">Reference proteome</keyword>
<reference evidence="4" key="1">
    <citation type="journal article" date="2019" name="Int. J. Syst. Evol. Microbiol.">
        <title>The Global Catalogue of Microorganisms (GCM) 10K type strain sequencing project: providing services to taxonomists for standard genome sequencing and annotation.</title>
        <authorList>
            <consortium name="The Broad Institute Genomics Platform"/>
            <consortium name="The Broad Institute Genome Sequencing Center for Infectious Disease"/>
            <person name="Wu L."/>
            <person name="Ma J."/>
        </authorList>
    </citation>
    <scope>NUCLEOTIDE SEQUENCE [LARGE SCALE GENOMIC DNA]</scope>
    <source>
        <strain evidence="4">CGMCC 1.16855</strain>
    </source>
</reference>
<dbReference type="InterPro" id="IPR011008">
    <property type="entry name" value="Dimeric_a/b-barrel"/>
</dbReference>
<gene>
    <name evidence="3" type="ORF">ACFOD3_21715</name>
</gene>
<dbReference type="InterPro" id="IPR051807">
    <property type="entry name" value="Sec-metab_biosynth-assoc"/>
</dbReference>
<protein>
    <submittedName>
        <fullName evidence="3">YciI family protein</fullName>
    </submittedName>
</protein>
<evidence type="ECO:0000313" key="3">
    <source>
        <dbReference type="EMBL" id="MFC3002532.1"/>
    </source>
</evidence>
<evidence type="ECO:0000256" key="1">
    <source>
        <dbReference type="ARBA" id="ARBA00007689"/>
    </source>
</evidence>
<name>A0ABV7BY39_9PROT</name>
<dbReference type="Gene3D" id="3.30.70.1060">
    <property type="entry name" value="Dimeric alpha+beta barrel"/>
    <property type="match status" value="2"/>
</dbReference>
<dbReference type="RefSeq" id="WP_246603144.1">
    <property type="nucleotide sequence ID" value="NZ_JAFNJS010000007.1"/>
</dbReference>
<evidence type="ECO:0000313" key="4">
    <source>
        <dbReference type="Proteomes" id="UP001595420"/>
    </source>
</evidence>
<dbReference type="PANTHER" id="PTHR33606:SF3">
    <property type="entry name" value="PROTEIN YCII"/>
    <property type="match status" value="1"/>
</dbReference>
<dbReference type="Pfam" id="PF03795">
    <property type="entry name" value="YCII"/>
    <property type="match status" value="2"/>
</dbReference>
<accession>A0ABV7BY39</accession>
<comment type="similarity">
    <text evidence="1">Belongs to the YciI family.</text>
</comment>
<sequence length="214" mass="22643">MTWAILAYDGDDAEAPARRAAAREAHVAFITAEAAAGRLLLGLPLHDEAGRSRGSLMLVAGDEAARDAYLAAEPFATSGVWRQVQAHPFGIAPLPYQPWPSPDAPAPTGRTHSVLIGWDGTDAGALDRRMAARPAHFARVKPMAADGTLLFGGAIFDAPGGRMIGSIAATRHTSHQAARDWVAADPYSTGDVWREVTVHATAFRPLPYAPLPHG</sequence>
<evidence type="ECO:0000259" key="2">
    <source>
        <dbReference type="Pfam" id="PF03795"/>
    </source>
</evidence>
<dbReference type="PANTHER" id="PTHR33606">
    <property type="entry name" value="PROTEIN YCII"/>
    <property type="match status" value="1"/>
</dbReference>